<evidence type="ECO:0000256" key="1">
    <source>
        <dbReference type="ARBA" id="ARBA00022490"/>
    </source>
</evidence>
<dbReference type="Gene3D" id="3.10.20.10">
    <property type="match status" value="1"/>
</dbReference>
<dbReference type="GO" id="GO:0016783">
    <property type="term" value="F:sulfurtransferase activity"/>
    <property type="evidence" value="ECO:0007669"/>
    <property type="project" value="InterPro"/>
</dbReference>
<dbReference type="Gene3D" id="3.40.140.10">
    <property type="entry name" value="Cytidine Deaminase, domain 2"/>
    <property type="match status" value="1"/>
</dbReference>
<dbReference type="GO" id="GO:0097163">
    <property type="term" value="F:sulfur carrier activity"/>
    <property type="evidence" value="ECO:0007669"/>
    <property type="project" value="UniProtKB-UniRule"/>
</dbReference>
<keyword evidence="4" id="KW-0808">Transferase</keyword>
<comment type="function">
    <text evidence="3">Required for formate dehydrogenase (FDH) activity. Acts as a sulfur carrier protein that transfers sulfur from IscS to the molybdenum cofactor prior to its insertion into FDH.</text>
</comment>
<evidence type="ECO:0000313" key="5">
    <source>
        <dbReference type="Proteomes" id="UP000326287"/>
    </source>
</evidence>
<comment type="caution">
    <text evidence="3">Lacks conserved residue(s) required for the propagation of feature annotation.</text>
</comment>
<evidence type="ECO:0000313" key="4">
    <source>
        <dbReference type="EMBL" id="QFU75624.1"/>
    </source>
</evidence>
<dbReference type="InterPro" id="IPR016193">
    <property type="entry name" value="Cytidine_deaminase-like"/>
</dbReference>
<dbReference type="InterPro" id="IPR003786">
    <property type="entry name" value="FdhD"/>
</dbReference>
<keyword evidence="1 3" id="KW-0963">Cytoplasm</keyword>
<reference evidence="4 5" key="1">
    <citation type="submission" date="2019-02" db="EMBL/GenBank/DDBJ databases">
        <authorList>
            <person name="Li S.-H."/>
        </authorList>
    </citation>
    <scope>NUCLEOTIDE SEQUENCE [LARGE SCALE GENOMIC DNA]</scope>
    <source>
        <strain evidence="4 5">IMCC14385</strain>
    </source>
</reference>
<comment type="subcellular location">
    <subcellularLocation>
        <location evidence="3">Cytoplasm</location>
    </subcellularLocation>
</comment>
<keyword evidence="5" id="KW-1185">Reference proteome</keyword>
<gene>
    <name evidence="3 4" type="primary">fdhD</name>
    <name evidence="4" type="ORF">EY643_08155</name>
</gene>
<dbReference type="Proteomes" id="UP000326287">
    <property type="component" value="Chromosome"/>
</dbReference>
<accession>A0A5P9NK53</accession>
<proteinExistence type="inferred from homology"/>
<dbReference type="PIRSF" id="PIRSF015626">
    <property type="entry name" value="FdhD"/>
    <property type="match status" value="1"/>
</dbReference>
<evidence type="ECO:0000256" key="2">
    <source>
        <dbReference type="ARBA" id="ARBA00023150"/>
    </source>
</evidence>
<dbReference type="OrthoDB" id="3197277at2"/>
<organism evidence="4 5">
    <name type="scientific">Halioglobus maricola</name>
    <dbReference type="NCBI Taxonomy" id="2601894"/>
    <lineage>
        <taxon>Bacteria</taxon>
        <taxon>Pseudomonadati</taxon>
        <taxon>Pseudomonadota</taxon>
        <taxon>Gammaproteobacteria</taxon>
        <taxon>Cellvibrionales</taxon>
        <taxon>Halieaceae</taxon>
        <taxon>Halioglobus</taxon>
    </lineage>
</organism>
<dbReference type="PANTHER" id="PTHR30592:SF1">
    <property type="entry name" value="SULFUR CARRIER PROTEIN FDHD"/>
    <property type="match status" value="1"/>
</dbReference>
<dbReference type="SUPFAM" id="SSF53927">
    <property type="entry name" value="Cytidine deaminase-like"/>
    <property type="match status" value="1"/>
</dbReference>
<dbReference type="RefSeq" id="WP_152661731.1">
    <property type="nucleotide sequence ID" value="NZ_CP036422.1"/>
</dbReference>
<sequence length="264" mass="28080">MPETVRRLARQDWRAGQLNHDTDQVVVEVPVALAYNGISHAVLMATPCDLEDLALGFSLSESIIESPQQFLGVEILEREHGLELAIEITAQPFATLKGKRRNLSGRSGCGLCGKESLEALQLSAPCVPTTLSLAQEALQCAVDGLDGAQPLKALTGGVHGAAWCDTEGNILLLREDVGRHNALDKLLGAMRKRAAEPGFVLVSSRASYEMVLKAGTSGVELLAAVSAPTDLAVRSAQDLGMTLVAYLQGERHAVYCGGQRLKEG</sequence>
<dbReference type="GO" id="GO:0006777">
    <property type="term" value="P:Mo-molybdopterin cofactor biosynthetic process"/>
    <property type="evidence" value="ECO:0007669"/>
    <property type="project" value="UniProtKB-UniRule"/>
</dbReference>
<dbReference type="NCBIfam" id="TIGR00129">
    <property type="entry name" value="fdhD_narQ"/>
    <property type="match status" value="1"/>
</dbReference>
<name>A0A5P9NK53_9GAMM</name>
<dbReference type="KEGG" id="halc:EY643_08155"/>
<dbReference type="HAMAP" id="MF_00187">
    <property type="entry name" value="FdhD"/>
    <property type="match status" value="1"/>
</dbReference>
<evidence type="ECO:0000256" key="3">
    <source>
        <dbReference type="HAMAP-Rule" id="MF_00187"/>
    </source>
</evidence>
<dbReference type="GO" id="GO:0005737">
    <property type="term" value="C:cytoplasm"/>
    <property type="evidence" value="ECO:0007669"/>
    <property type="project" value="UniProtKB-SubCell"/>
</dbReference>
<dbReference type="EMBL" id="CP036422">
    <property type="protein sequence ID" value="QFU75624.1"/>
    <property type="molecule type" value="Genomic_DNA"/>
</dbReference>
<protein>
    <recommendedName>
        <fullName evidence="3">Sulfur carrier protein FdhD</fullName>
    </recommendedName>
</protein>
<feature type="active site" description="Cysteine persulfide intermediate" evidence="3">
    <location>
        <position position="109"/>
    </location>
</feature>
<dbReference type="AlphaFoldDB" id="A0A5P9NK53"/>
<keyword evidence="2 3" id="KW-0501">Molybdenum cofactor biosynthesis</keyword>
<dbReference type="PANTHER" id="PTHR30592">
    <property type="entry name" value="FORMATE DEHYDROGENASE"/>
    <property type="match status" value="1"/>
</dbReference>
<dbReference type="Pfam" id="PF02634">
    <property type="entry name" value="FdhD-NarQ"/>
    <property type="match status" value="1"/>
</dbReference>
<comment type="similarity">
    <text evidence="3">Belongs to the FdhD family.</text>
</comment>